<dbReference type="EC" id="7.1.1.9" evidence="3"/>
<keyword evidence="5" id="KW-0679">Respiratory chain</keyword>
<dbReference type="InterPro" id="IPR002429">
    <property type="entry name" value="CcO_II-like_C"/>
</dbReference>
<dbReference type="Gene3D" id="2.60.40.420">
    <property type="entry name" value="Cupredoxins - blue copper proteins"/>
    <property type="match status" value="1"/>
</dbReference>
<feature type="transmembrane region" description="Helical" evidence="13">
    <location>
        <begin position="40"/>
        <end position="63"/>
    </location>
</feature>
<dbReference type="InterPro" id="IPR008972">
    <property type="entry name" value="Cupredoxin"/>
</dbReference>
<feature type="domain" description="Cytochrome oxidase subunit II copper A binding" evidence="14">
    <location>
        <begin position="156"/>
        <end position="276"/>
    </location>
</feature>
<evidence type="ECO:0000256" key="7">
    <source>
        <dbReference type="ARBA" id="ARBA00022723"/>
    </source>
</evidence>
<evidence type="ECO:0000256" key="6">
    <source>
        <dbReference type="ARBA" id="ARBA00022692"/>
    </source>
</evidence>
<evidence type="ECO:0000256" key="9">
    <source>
        <dbReference type="ARBA" id="ARBA00022982"/>
    </source>
</evidence>
<dbReference type="Gene3D" id="1.10.287.90">
    <property type="match status" value="1"/>
</dbReference>
<dbReference type="InterPro" id="IPR014222">
    <property type="entry name" value="Cyt_c_oxidase_su2"/>
</dbReference>
<dbReference type="PANTHER" id="PTHR22888:SF9">
    <property type="entry name" value="CYTOCHROME C OXIDASE SUBUNIT 2"/>
    <property type="match status" value="1"/>
</dbReference>
<dbReference type="PRINTS" id="PR01166">
    <property type="entry name" value="CYCOXIDASEII"/>
</dbReference>
<dbReference type="GO" id="GO:0016491">
    <property type="term" value="F:oxidoreductase activity"/>
    <property type="evidence" value="ECO:0007669"/>
    <property type="project" value="InterPro"/>
</dbReference>
<organism evidence="15">
    <name type="scientific">freshwater metagenome</name>
    <dbReference type="NCBI Taxonomy" id="449393"/>
    <lineage>
        <taxon>unclassified sequences</taxon>
        <taxon>metagenomes</taxon>
        <taxon>ecological metagenomes</taxon>
    </lineage>
</organism>
<dbReference type="SUPFAM" id="SSF49503">
    <property type="entry name" value="Cupredoxins"/>
    <property type="match status" value="1"/>
</dbReference>
<evidence type="ECO:0000256" key="3">
    <source>
        <dbReference type="ARBA" id="ARBA00012949"/>
    </source>
</evidence>
<dbReference type="InterPro" id="IPR036257">
    <property type="entry name" value="Cyt_c_oxidase_su2_TM_sf"/>
</dbReference>
<keyword evidence="12 13" id="KW-0472">Membrane</keyword>
<keyword evidence="9" id="KW-0249">Electron transport</keyword>
<comment type="subcellular location">
    <subcellularLocation>
        <location evidence="1">Membrane</location>
        <topology evidence="1">Multi-pass membrane protein</topology>
    </subcellularLocation>
</comment>
<evidence type="ECO:0000259" key="14">
    <source>
        <dbReference type="PROSITE" id="PS50857"/>
    </source>
</evidence>
<feature type="transmembrane region" description="Helical" evidence="13">
    <location>
        <begin position="83"/>
        <end position="103"/>
    </location>
</feature>
<dbReference type="PROSITE" id="PS50857">
    <property type="entry name" value="COX2_CUA"/>
    <property type="match status" value="1"/>
</dbReference>
<dbReference type="InterPro" id="IPR001505">
    <property type="entry name" value="Copper_CuA"/>
</dbReference>
<evidence type="ECO:0000313" key="15">
    <source>
        <dbReference type="EMBL" id="CAB4695071.1"/>
    </source>
</evidence>
<keyword evidence="6 13" id="KW-0812">Transmembrane</keyword>
<keyword evidence="10 13" id="KW-1133">Transmembrane helix</keyword>
<sequence>METTRRTLLPLGYKSETEGYSYPMNLKPRGDMKKSIFKSALYLISGGSLALLTSCSTENISGLGFPKNVTSVNDTSLPLWQGAWITAGVVGIFTAILIMWPVFRHRRKGDEVPKQTQYNIPVEVAYTVIPFVIVAVLFYFTAVKESAITKVSADDKISHVIDVNAMQWSWQFTYKDNPAAGTVTGTTAQPPTLVIPKGERVRFNITSTDVVHGFWIPAFMIQMQNLPGVKNHLEFTANKIGTYPGRCNILCGRAHSQMLFKVKVVSPSNYQKYLANLKAA</sequence>
<dbReference type="GO" id="GO:0005507">
    <property type="term" value="F:copper ion binding"/>
    <property type="evidence" value="ECO:0007669"/>
    <property type="project" value="InterPro"/>
</dbReference>
<dbReference type="AlphaFoldDB" id="A0A6J6P6M8"/>
<evidence type="ECO:0000256" key="8">
    <source>
        <dbReference type="ARBA" id="ARBA00022967"/>
    </source>
</evidence>
<keyword evidence="4" id="KW-0813">Transport</keyword>
<dbReference type="SUPFAM" id="SSF81464">
    <property type="entry name" value="Cytochrome c oxidase subunit II-like, transmembrane region"/>
    <property type="match status" value="1"/>
</dbReference>
<keyword evidence="7" id="KW-0479">Metal-binding</keyword>
<dbReference type="GO" id="GO:0004129">
    <property type="term" value="F:cytochrome-c oxidase activity"/>
    <property type="evidence" value="ECO:0007669"/>
    <property type="project" value="UniProtKB-EC"/>
</dbReference>
<name>A0A6J6P6M8_9ZZZZ</name>
<evidence type="ECO:0000256" key="5">
    <source>
        <dbReference type="ARBA" id="ARBA00022660"/>
    </source>
</evidence>
<dbReference type="InterPro" id="IPR045187">
    <property type="entry name" value="CcO_II"/>
</dbReference>
<dbReference type="GO" id="GO:0042773">
    <property type="term" value="P:ATP synthesis coupled electron transport"/>
    <property type="evidence" value="ECO:0007669"/>
    <property type="project" value="TreeGrafter"/>
</dbReference>
<evidence type="ECO:0000256" key="4">
    <source>
        <dbReference type="ARBA" id="ARBA00022448"/>
    </source>
</evidence>
<evidence type="ECO:0000256" key="13">
    <source>
        <dbReference type="SAM" id="Phobius"/>
    </source>
</evidence>
<feature type="transmembrane region" description="Helical" evidence="13">
    <location>
        <begin position="124"/>
        <end position="142"/>
    </location>
</feature>
<dbReference type="Pfam" id="PF00116">
    <property type="entry name" value="COX2"/>
    <property type="match status" value="1"/>
</dbReference>
<evidence type="ECO:0000256" key="2">
    <source>
        <dbReference type="ARBA" id="ARBA00007866"/>
    </source>
</evidence>
<dbReference type="PANTHER" id="PTHR22888">
    <property type="entry name" value="CYTOCHROME C OXIDASE, SUBUNIT II"/>
    <property type="match status" value="1"/>
</dbReference>
<proteinExistence type="inferred from homology"/>
<gene>
    <name evidence="15" type="ORF">UFOPK2598_00270</name>
</gene>
<evidence type="ECO:0000256" key="11">
    <source>
        <dbReference type="ARBA" id="ARBA00023008"/>
    </source>
</evidence>
<dbReference type="CDD" id="cd13919">
    <property type="entry name" value="CuRO_HCO_II_like_5"/>
    <property type="match status" value="1"/>
</dbReference>
<keyword evidence="11" id="KW-0186">Copper</keyword>
<dbReference type="GO" id="GO:0016020">
    <property type="term" value="C:membrane"/>
    <property type="evidence" value="ECO:0007669"/>
    <property type="project" value="UniProtKB-SubCell"/>
</dbReference>
<dbReference type="NCBIfam" id="TIGR02866">
    <property type="entry name" value="CoxB"/>
    <property type="match status" value="1"/>
</dbReference>
<keyword evidence="8" id="KW-1278">Translocase</keyword>
<evidence type="ECO:0000256" key="1">
    <source>
        <dbReference type="ARBA" id="ARBA00004141"/>
    </source>
</evidence>
<comment type="similarity">
    <text evidence="2">Belongs to the cytochrome c oxidase subunit 2 family.</text>
</comment>
<accession>A0A6J6P6M8</accession>
<protein>
    <recommendedName>
        <fullName evidence="3">cytochrome-c oxidase</fullName>
        <ecNumber evidence="3">7.1.1.9</ecNumber>
    </recommendedName>
</protein>
<evidence type="ECO:0000256" key="10">
    <source>
        <dbReference type="ARBA" id="ARBA00022989"/>
    </source>
</evidence>
<dbReference type="EMBL" id="CAEZXV010000013">
    <property type="protein sequence ID" value="CAB4695071.1"/>
    <property type="molecule type" value="Genomic_DNA"/>
</dbReference>
<evidence type="ECO:0000256" key="12">
    <source>
        <dbReference type="ARBA" id="ARBA00023136"/>
    </source>
</evidence>
<reference evidence="15" key="1">
    <citation type="submission" date="2020-05" db="EMBL/GenBank/DDBJ databases">
        <authorList>
            <person name="Chiriac C."/>
            <person name="Salcher M."/>
            <person name="Ghai R."/>
            <person name="Kavagutti S V."/>
        </authorList>
    </citation>
    <scope>NUCLEOTIDE SEQUENCE</scope>
</reference>
<dbReference type="PROSITE" id="PS00078">
    <property type="entry name" value="COX2"/>
    <property type="match status" value="1"/>
</dbReference>